<dbReference type="HOGENOM" id="CLU_3032785_0_0_1"/>
<organism evidence="2 3">
    <name type="scientific">Leptosphaeria maculans (strain JN3 / isolate v23.1.3 / race Av1-4-5-6-7-8)</name>
    <name type="common">Blackleg fungus</name>
    <name type="synonym">Phoma lingam</name>
    <dbReference type="NCBI Taxonomy" id="985895"/>
    <lineage>
        <taxon>Eukaryota</taxon>
        <taxon>Fungi</taxon>
        <taxon>Dikarya</taxon>
        <taxon>Ascomycota</taxon>
        <taxon>Pezizomycotina</taxon>
        <taxon>Dothideomycetes</taxon>
        <taxon>Pleosporomycetidae</taxon>
        <taxon>Pleosporales</taxon>
        <taxon>Pleosporineae</taxon>
        <taxon>Leptosphaeriaceae</taxon>
        <taxon>Plenodomus</taxon>
        <taxon>Plenodomus lingam/Leptosphaeria maculans species complex</taxon>
    </lineage>
</organism>
<proteinExistence type="predicted"/>
<accession>E4ZGJ6</accession>
<evidence type="ECO:0000313" key="3">
    <source>
        <dbReference type="Proteomes" id="UP000002668"/>
    </source>
</evidence>
<keyword evidence="1" id="KW-0472">Membrane</keyword>
<evidence type="ECO:0000256" key="1">
    <source>
        <dbReference type="SAM" id="Phobius"/>
    </source>
</evidence>
<keyword evidence="3" id="KW-1185">Reference proteome</keyword>
<name>E4ZGJ6_LEPMJ</name>
<protein>
    <submittedName>
        <fullName evidence="2">Uncharacterized protein</fullName>
    </submittedName>
</protein>
<keyword evidence="1" id="KW-1133">Transmembrane helix</keyword>
<dbReference type="InParanoid" id="E4ZGJ6"/>
<gene>
    <name evidence="2" type="ORF">LEMA_uP065420.1</name>
</gene>
<sequence>MQCSAASRSHMKSERLHFQYRGRLGLAIVNLGGTALVWVYRYTPRRGDGLVIFKE</sequence>
<feature type="transmembrane region" description="Helical" evidence="1">
    <location>
        <begin position="20"/>
        <end position="40"/>
    </location>
</feature>
<dbReference type="VEuPathDB" id="FungiDB:LEMA_uP065420.1"/>
<dbReference type="Proteomes" id="UP000002668">
    <property type="component" value="Genome"/>
</dbReference>
<evidence type="ECO:0000313" key="2">
    <source>
        <dbReference type="EMBL" id="CBX90416.1"/>
    </source>
</evidence>
<keyword evidence="1" id="KW-0812">Transmembrane</keyword>
<dbReference type="EMBL" id="FP929064">
    <property type="protein sequence ID" value="CBX90416.1"/>
    <property type="molecule type" value="Genomic_DNA"/>
</dbReference>
<reference evidence="3" key="1">
    <citation type="journal article" date="2011" name="Nat. Commun.">
        <title>Effector diversification within compartments of the Leptosphaeria maculans genome affected by Repeat-Induced Point mutations.</title>
        <authorList>
            <person name="Rouxel T."/>
            <person name="Grandaubert J."/>
            <person name="Hane J.K."/>
            <person name="Hoede C."/>
            <person name="van de Wouw A.P."/>
            <person name="Couloux A."/>
            <person name="Dominguez V."/>
            <person name="Anthouard V."/>
            <person name="Bally P."/>
            <person name="Bourras S."/>
            <person name="Cozijnsen A.J."/>
            <person name="Ciuffetti L.M."/>
            <person name="Degrave A."/>
            <person name="Dilmaghani A."/>
            <person name="Duret L."/>
            <person name="Fudal I."/>
            <person name="Goodwin S.B."/>
            <person name="Gout L."/>
            <person name="Glaser N."/>
            <person name="Linglin J."/>
            <person name="Kema G.H.J."/>
            <person name="Lapalu N."/>
            <person name="Lawrence C.B."/>
            <person name="May K."/>
            <person name="Meyer M."/>
            <person name="Ollivier B."/>
            <person name="Poulain J."/>
            <person name="Schoch C.L."/>
            <person name="Simon A."/>
            <person name="Spatafora J.W."/>
            <person name="Stachowiak A."/>
            <person name="Turgeon B.G."/>
            <person name="Tyler B.M."/>
            <person name="Vincent D."/>
            <person name="Weissenbach J."/>
            <person name="Amselem J."/>
            <person name="Quesneville H."/>
            <person name="Oliver R.P."/>
            <person name="Wincker P."/>
            <person name="Balesdent M.-H."/>
            <person name="Howlett B.J."/>
        </authorList>
    </citation>
    <scope>NUCLEOTIDE SEQUENCE [LARGE SCALE GENOMIC DNA]</scope>
    <source>
        <strain evidence="3">JN3 / isolate v23.1.3 / race Av1-4-5-6-7-8</strain>
    </source>
</reference>
<dbReference type="AlphaFoldDB" id="E4ZGJ6"/>